<feature type="domain" description="Flavodoxin-like" evidence="2">
    <location>
        <begin position="3"/>
        <end position="161"/>
    </location>
</feature>
<dbReference type="InterPro" id="IPR008254">
    <property type="entry name" value="Flavodoxin/NO_synth"/>
</dbReference>
<name>A0A1G9JSS5_9ACTN</name>
<reference evidence="3 4" key="1">
    <citation type="submission" date="2016-10" db="EMBL/GenBank/DDBJ databases">
        <authorList>
            <person name="de Groot N.N."/>
        </authorList>
    </citation>
    <scope>NUCLEOTIDE SEQUENCE [LARGE SCALE GENOMIC DNA]</scope>
    <source>
        <strain evidence="3 4">CGMCC 1.9159</strain>
    </source>
</reference>
<dbReference type="OrthoDB" id="3253043at2"/>
<dbReference type="PROSITE" id="PS00201">
    <property type="entry name" value="FLAVODOXIN"/>
    <property type="match status" value="1"/>
</dbReference>
<dbReference type="Proteomes" id="UP000199475">
    <property type="component" value="Unassembled WGS sequence"/>
</dbReference>
<dbReference type="InterPro" id="IPR001226">
    <property type="entry name" value="Flavodoxin_CS"/>
</dbReference>
<feature type="region of interest" description="Disordered" evidence="1">
    <location>
        <begin position="68"/>
        <end position="87"/>
    </location>
</feature>
<evidence type="ECO:0000313" key="3">
    <source>
        <dbReference type="EMBL" id="SDL40589.1"/>
    </source>
</evidence>
<sequence>MKSLVIYESLWGNTAAVAQAIAEGIGDGVKLGSTGDVTSEDVADADLIVAGAPVFAFHLSSDRVREDIEAHPDPGAPPPDLSHPSLRSWLDSLPAGTAACAAFDTQVRGPFGKGAPTIAKAFTAKGYRLLAKPEGFYVEGKQGPLRRGEVDRARRWGEELRRLCGSQR</sequence>
<organism evidence="3 4">
    <name type="scientific">Tessaracoccus oleiagri</name>
    <dbReference type="NCBI Taxonomy" id="686624"/>
    <lineage>
        <taxon>Bacteria</taxon>
        <taxon>Bacillati</taxon>
        <taxon>Actinomycetota</taxon>
        <taxon>Actinomycetes</taxon>
        <taxon>Propionibacteriales</taxon>
        <taxon>Propionibacteriaceae</taxon>
        <taxon>Tessaracoccus</taxon>
    </lineage>
</organism>
<evidence type="ECO:0000313" key="4">
    <source>
        <dbReference type="Proteomes" id="UP000199475"/>
    </source>
</evidence>
<dbReference type="Gene3D" id="3.40.50.360">
    <property type="match status" value="1"/>
</dbReference>
<dbReference type="InterPro" id="IPR026816">
    <property type="entry name" value="Flavodoxin_dom"/>
</dbReference>
<evidence type="ECO:0000259" key="2">
    <source>
        <dbReference type="PROSITE" id="PS50902"/>
    </source>
</evidence>
<keyword evidence="4" id="KW-1185">Reference proteome</keyword>
<dbReference type="RefSeq" id="WP_093250433.1">
    <property type="nucleotide sequence ID" value="NZ_FNGP01000002.1"/>
</dbReference>
<dbReference type="EMBL" id="FNGP01000002">
    <property type="protein sequence ID" value="SDL40589.1"/>
    <property type="molecule type" value="Genomic_DNA"/>
</dbReference>
<dbReference type="GO" id="GO:0009055">
    <property type="term" value="F:electron transfer activity"/>
    <property type="evidence" value="ECO:0007669"/>
    <property type="project" value="InterPro"/>
</dbReference>
<dbReference type="GO" id="GO:0010181">
    <property type="term" value="F:FMN binding"/>
    <property type="evidence" value="ECO:0007669"/>
    <property type="project" value="InterPro"/>
</dbReference>
<gene>
    <name evidence="3" type="ORF">SAMN04488242_1450</name>
</gene>
<dbReference type="AlphaFoldDB" id="A0A1G9JSS5"/>
<dbReference type="InterPro" id="IPR029039">
    <property type="entry name" value="Flavoprotein-like_sf"/>
</dbReference>
<proteinExistence type="predicted"/>
<protein>
    <submittedName>
        <fullName evidence="3">Flavodoxin</fullName>
    </submittedName>
</protein>
<accession>A0A1G9JSS5</accession>
<evidence type="ECO:0000256" key="1">
    <source>
        <dbReference type="SAM" id="MobiDB-lite"/>
    </source>
</evidence>
<dbReference type="SUPFAM" id="SSF52218">
    <property type="entry name" value="Flavoproteins"/>
    <property type="match status" value="1"/>
</dbReference>
<dbReference type="STRING" id="686624.SAMN04488242_1450"/>
<dbReference type="Pfam" id="PF12724">
    <property type="entry name" value="Flavodoxin_5"/>
    <property type="match status" value="1"/>
</dbReference>
<dbReference type="PROSITE" id="PS50902">
    <property type="entry name" value="FLAVODOXIN_LIKE"/>
    <property type="match status" value="1"/>
</dbReference>